<dbReference type="PROSITE" id="PS50006">
    <property type="entry name" value="FHA_DOMAIN"/>
    <property type="match status" value="1"/>
</dbReference>
<evidence type="ECO:0000256" key="1">
    <source>
        <dbReference type="ARBA" id="ARBA00022553"/>
    </source>
</evidence>
<comment type="caution">
    <text evidence="9">The sequence shown here is derived from an EMBL/GenBank/DDBJ whole genome shotgun (WGS) entry which is preliminary data.</text>
</comment>
<evidence type="ECO:0000256" key="4">
    <source>
        <dbReference type="PROSITE-ProRule" id="PRU00289"/>
    </source>
</evidence>
<feature type="binding site" evidence="4">
    <location>
        <begin position="632"/>
        <end position="639"/>
    </location>
    <ligand>
        <name>ATP</name>
        <dbReference type="ChEBI" id="CHEBI:30616"/>
    </ligand>
</feature>
<dbReference type="SUPFAM" id="SSF52540">
    <property type="entry name" value="P-loop containing nucleoside triphosphate hydrolases"/>
    <property type="match status" value="3"/>
</dbReference>
<evidence type="ECO:0000256" key="5">
    <source>
        <dbReference type="SAM" id="Coils"/>
    </source>
</evidence>
<proteinExistence type="predicted"/>
<keyword evidence="6" id="KW-0812">Transmembrane</keyword>
<reference evidence="9 10" key="1">
    <citation type="submission" date="2024-03" db="EMBL/GenBank/DDBJ databases">
        <title>Actinomycetospora sp. OC33-EN08, a novel actinomycete isolated from wild orchid (Aerides multiflora).</title>
        <authorList>
            <person name="Suriyachadkun C."/>
        </authorList>
    </citation>
    <scope>NUCLEOTIDE SEQUENCE [LARGE SCALE GENOMIC DNA]</scope>
    <source>
        <strain evidence="9 10">OC33-EN08</strain>
    </source>
</reference>
<keyword evidence="6" id="KW-1133">Transmembrane helix</keyword>
<dbReference type="Proteomes" id="UP001385809">
    <property type="component" value="Unassembled WGS sequence"/>
</dbReference>
<dbReference type="PANTHER" id="PTHR22683">
    <property type="entry name" value="SPORULATION PROTEIN RELATED"/>
    <property type="match status" value="1"/>
</dbReference>
<feature type="binding site" evidence="4">
    <location>
        <begin position="956"/>
        <end position="963"/>
    </location>
    <ligand>
        <name>ATP</name>
        <dbReference type="ChEBI" id="CHEBI:30616"/>
    </ligand>
</feature>
<feature type="coiled-coil region" evidence="5">
    <location>
        <begin position="262"/>
        <end position="296"/>
    </location>
</feature>
<keyword evidence="10" id="KW-1185">Reference proteome</keyword>
<dbReference type="SUPFAM" id="SSF49879">
    <property type="entry name" value="SMAD/FHA domain"/>
    <property type="match status" value="1"/>
</dbReference>
<name>A0ABU8MHH5_9PSEU</name>
<organism evidence="9 10">
    <name type="scientific">Actinomycetospora aurantiaca</name>
    <dbReference type="NCBI Taxonomy" id="3129233"/>
    <lineage>
        <taxon>Bacteria</taxon>
        <taxon>Bacillati</taxon>
        <taxon>Actinomycetota</taxon>
        <taxon>Actinomycetes</taxon>
        <taxon>Pseudonocardiales</taxon>
        <taxon>Pseudonocardiaceae</taxon>
        <taxon>Actinomycetospora</taxon>
    </lineage>
</organism>
<dbReference type="RefSeq" id="WP_337693059.1">
    <property type="nucleotide sequence ID" value="NZ_JBBEGN010000001.1"/>
</dbReference>
<evidence type="ECO:0000313" key="10">
    <source>
        <dbReference type="Proteomes" id="UP001385809"/>
    </source>
</evidence>
<accession>A0ABU8MHH5</accession>
<dbReference type="InterPro" id="IPR008984">
    <property type="entry name" value="SMAD_FHA_dom_sf"/>
</dbReference>
<dbReference type="InterPro" id="IPR002543">
    <property type="entry name" value="FtsK_dom"/>
</dbReference>
<protein>
    <submittedName>
        <fullName evidence="9">FtsK/SpoIIIE domain-containing protein</fullName>
    </submittedName>
</protein>
<evidence type="ECO:0000313" key="9">
    <source>
        <dbReference type="EMBL" id="MEJ2866436.1"/>
    </source>
</evidence>
<gene>
    <name evidence="9" type="ORF">WCD74_01580</name>
</gene>
<dbReference type="CDD" id="cd01127">
    <property type="entry name" value="TrwB_TraG_TraD_VirD4"/>
    <property type="match status" value="1"/>
</dbReference>
<keyword evidence="3 4" id="KW-0067">ATP-binding</keyword>
<dbReference type="InterPro" id="IPR050206">
    <property type="entry name" value="FtsK/SpoIIIE/SftA"/>
</dbReference>
<dbReference type="EMBL" id="JBBEGN010000001">
    <property type="protein sequence ID" value="MEJ2866436.1"/>
    <property type="molecule type" value="Genomic_DNA"/>
</dbReference>
<feature type="domain" description="FHA" evidence="7">
    <location>
        <begin position="92"/>
        <end position="145"/>
    </location>
</feature>
<dbReference type="PANTHER" id="PTHR22683:SF1">
    <property type="entry name" value="TYPE VII SECRETION SYSTEM PROTEIN ESSC"/>
    <property type="match status" value="1"/>
</dbReference>
<keyword evidence="2 4" id="KW-0547">Nucleotide-binding</keyword>
<dbReference type="CDD" id="cd00060">
    <property type="entry name" value="FHA"/>
    <property type="match status" value="1"/>
</dbReference>
<sequence>MRVVLSLPERDAVVRCEPDDPVGAITEAALGSGAPALFLDSRPLDPREPAAVLTDGATLSPGRPHLAGTNPAPGSLVAQVVTGPAAGTVVALAPGRTTVGRVPPFGLADPDVSREHLHLDLDERGTVTAVDAGSTNGSSLDGVPLTSPAPVPLGAVLWVGGSALTVRAVPRPDAAVRPDGEGGLLYNRPPRLAPPRRTRRIAVPTPPAAPDKRDWPVVMVIAPLAIGVVMAFVTKQPMFLLFVLLSPVMLLSTAITERRRGAKGHRAALRTYREEKERAEADLAAALAEEVEHRRRDAPDAAELLVAARSPASSIWHRHRADADFLDLRLGLGDVPPDTEVKSGVDVERADTQLFSVPISIRLPDVGALGLAGPSATVLRLARWCVAQAALLHSPQELQICLLTTPAAQSTWHWVRWLPHLRIPDGGSWARVGNDEETARSRIAELTDLVERRRELVRGLSAGAVLDRLPAVLVVLDGARTLRNLAGMGPLLQDGPALGVHFLCLDEAEAMLPRECGAVALLDRDRPGHLVLRTRGDDDGREAVTDQVGARWAETVGRALAPLRDADPTLAEGALPTEARFTRLAGLSPARPEELLRRWSAIPRSTVALLGASTEGDFRLDMADGPHALIAGTTGAGKSGLLQTLVAALAVANRPDAMNFLLVDYKGGAAFRDCARLPHCVGVVTDLDAGATSRALTSLRAELKRREHVLDRAGSADIAAYWSTRQPTADPLPRLVIVIDEFAQLVTEMPDFVAGLVDVAARGRSLGIHLVLATQQPQGVVNTQIRSNTTIRISLRVADETSSTDIIGIPDAGRLPRIPGRAFVKVGAEAPVAIQTARTDTAGPGAQARRRRPTATTLRWEWLGHAVAEPPEPPPPPGQRTDLSEIVDAVTEATRRLGIPPQRSPWQPPLPVHVRAEALRATGLVVPFGLEDVPETQRQFPAVLDLPSGSHLAVVGAPRSGRSTALRTLGAGLAGRLSPDDVHLYAIDGAGSAMRGLAALPHCGAVVGVGESDRVARLVTRLLDEVGRRQRLFATAGVSDLAEYRDLGEVLPYLVLLVDGYEGVTGAFSDVDGGRVVSDLQRLLRDGVAAGVRAVVAGDRSVLVGAAGSLLGERLVLRLANDTDYGYAGISAREVPDDLPVGRATRAGTGTQVQIAVLGDDPSGRAQATAVAALASRCRPGRTRPFGIDVLPETITRVEAGGLPRGAGLLVGVGGDDLSGITWDPTTDGNAVLVHGPRRSGRTTALVSVALDARAQGWRVVGWTPRPSALGEVAGDLSGTEATEEELAAALAHGPALLLVDDVETVAATSAGRALGRLIAGGEQAVVVAGLTESVSSAMSGPALEAGRGGIGLLLCPNQPIAGAVFSAAPRIPRSLIGTSTPGRGLFLRAGELTPVQVPS</sequence>
<evidence type="ECO:0000259" key="7">
    <source>
        <dbReference type="PROSITE" id="PS50006"/>
    </source>
</evidence>
<feature type="transmembrane region" description="Helical" evidence="6">
    <location>
        <begin position="215"/>
        <end position="233"/>
    </location>
</feature>
<dbReference type="Pfam" id="PF00498">
    <property type="entry name" value="FHA"/>
    <property type="match status" value="1"/>
</dbReference>
<dbReference type="SMART" id="SM00382">
    <property type="entry name" value="AAA"/>
    <property type="match status" value="3"/>
</dbReference>
<dbReference type="PROSITE" id="PS50901">
    <property type="entry name" value="FTSK"/>
    <property type="match status" value="2"/>
</dbReference>
<dbReference type="InterPro" id="IPR003593">
    <property type="entry name" value="AAA+_ATPase"/>
</dbReference>
<feature type="domain" description="FtsK" evidence="8">
    <location>
        <begin position="939"/>
        <end position="1130"/>
    </location>
</feature>
<evidence type="ECO:0000256" key="2">
    <source>
        <dbReference type="ARBA" id="ARBA00022741"/>
    </source>
</evidence>
<dbReference type="InterPro" id="IPR000253">
    <property type="entry name" value="FHA_dom"/>
</dbReference>
<keyword evidence="5" id="KW-0175">Coiled coil</keyword>
<dbReference type="Gene3D" id="2.60.200.20">
    <property type="match status" value="1"/>
</dbReference>
<feature type="domain" description="FtsK" evidence="8">
    <location>
        <begin position="615"/>
        <end position="804"/>
    </location>
</feature>
<keyword evidence="6" id="KW-0472">Membrane</keyword>
<evidence type="ECO:0000256" key="3">
    <source>
        <dbReference type="ARBA" id="ARBA00022840"/>
    </source>
</evidence>
<dbReference type="Gene3D" id="3.40.50.300">
    <property type="entry name" value="P-loop containing nucleotide triphosphate hydrolases"/>
    <property type="match status" value="3"/>
</dbReference>
<evidence type="ECO:0000256" key="6">
    <source>
        <dbReference type="SAM" id="Phobius"/>
    </source>
</evidence>
<feature type="transmembrane region" description="Helical" evidence="6">
    <location>
        <begin position="239"/>
        <end position="256"/>
    </location>
</feature>
<dbReference type="InterPro" id="IPR027417">
    <property type="entry name" value="P-loop_NTPase"/>
</dbReference>
<evidence type="ECO:0000259" key="8">
    <source>
        <dbReference type="PROSITE" id="PS50901"/>
    </source>
</evidence>
<dbReference type="Pfam" id="PF01580">
    <property type="entry name" value="FtsK_SpoIIIE"/>
    <property type="match status" value="2"/>
</dbReference>
<keyword evidence="1" id="KW-0597">Phosphoprotein</keyword>